<dbReference type="GO" id="GO:0016787">
    <property type="term" value="F:hydrolase activity"/>
    <property type="evidence" value="ECO:0007669"/>
    <property type="project" value="UniProtKB-KW"/>
</dbReference>
<feature type="compositionally biased region" description="Low complexity" evidence="3">
    <location>
        <begin position="19"/>
        <end position="32"/>
    </location>
</feature>
<dbReference type="Gene3D" id="3.10.450.30">
    <property type="entry name" value="Microbial ribonucleases"/>
    <property type="match status" value="1"/>
</dbReference>
<organism evidence="4 5">
    <name type="scientific">Podospora aff. communis PSN243</name>
    <dbReference type="NCBI Taxonomy" id="3040156"/>
    <lineage>
        <taxon>Eukaryota</taxon>
        <taxon>Fungi</taxon>
        <taxon>Dikarya</taxon>
        <taxon>Ascomycota</taxon>
        <taxon>Pezizomycotina</taxon>
        <taxon>Sordariomycetes</taxon>
        <taxon>Sordariomycetidae</taxon>
        <taxon>Sordariales</taxon>
        <taxon>Podosporaceae</taxon>
        <taxon>Podospora</taxon>
    </lineage>
</organism>
<evidence type="ECO:0000256" key="3">
    <source>
        <dbReference type="SAM" id="MobiDB-lite"/>
    </source>
</evidence>
<evidence type="ECO:0000313" key="5">
    <source>
        <dbReference type="Proteomes" id="UP001321760"/>
    </source>
</evidence>
<reference evidence="4" key="2">
    <citation type="submission" date="2023-05" db="EMBL/GenBank/DDBJ databases">
        <authorList>
            <consortium name="Lawrence Berkeley National Laboratory"/>
            <person name="Steindorff A."/>
            <person name="Hensen N."/>
            <person name="Bonometti L."/>
            <person name="Westerberg I."/>
            <person name="Brannstrom I.O."/>
            <person name="Guillou S."/>
            <person name="Cros-Aarteil S."/>
            <person name="Calhoun S."/>
            <person name="Haridas S."/>
            <person name="Kuo A."/>
            <person name="Mondo S."/>
            <person name="Pangilinan J."/>
            <person name="Riley R."/>
            <person name="Labutti K."/>
            <person name="Andreopoulos B."/>
            <person name="Lipzen A."/>
            <person name="Chen C."/>
            <person name="Yanf M."/>
            <person name="Daum C."/>
            <person name="Ng V."/>
            <person name="Clum A."/>
            <person name="Ohm R."/>
            <person name="Martin F."/>
            <person name="Silar P."/>
            <person name="Natvig D."/>
            <person name="Lalanne C."/>
            <person name="Gautier V."/>
            <person name="Ament-Velasquez S.L."/>
            <person name="Kruys A."/>
            <person name="Hutchinson M.I."/>
            <person name="Powell A.J."/>
            <person name="Barry K."/>
            <person name="Miller A.N."/>
            <person name="Grigoriev I.V."/>
            <person name="Debuchy R."/>
            <person name="Gladieux P."/>
            <person name="Thoren M.H."/>
            <person name="Johannesson H."/>
        </authorList>
    </citation>
    <scope>NUCLEOTIDE SEQUENCE</scope>
    <source>
        <strain evidence="4">PSN243</strain>
    </source>
</reference>
<keyword evidence="1" id="KW-0540">Nuclease</keyword>
<dbReference type="InterPro" id="IPR016191">
    <property type="entry name" value="Ribonuclease/ribotoxin"/>
</dbReference>
<evidence type="ECO:0000256" key="1">
    <source>
        <dbReference type="ARBA" id="ARBA00022722"/>
    </source>
</evidence>
<accession>A0AAV9GGV2</accession>
<reference evidence="4" key="1">
    <citation type="journal article" date="2023" name="Mol. Phylogenet. Evol.">
        <title>Genome-scale phylogeny and comparative genomics of the fungal order Sordariales.</title>
        <authorList>
            <person name="Hensen N."/>
            <person name="Bonometti L."/>
            <person name="Westerberg I."/>
            <person name="Brannstrom I.O."/>
            <person name="Guillou S."/>
            <person name="Cros-Aarteil S."/>
            <person name="Calhoun S."/>
            <person name="Haridas S."/>
            <person name="Kuo A."/>
            <person name="Mondo S."/>
            <person name="Pangilinan J."/>
            <person name="Riley R."/>
            <person name="LaButti K."/>
            <person name="Andreopoulos B."/>
            <person name="Lipzen A."/>
            <person name="Chen C."/>
            <person name="Yan M."/>
            <person name="Daum C."/>
            <person name="Ng V."/>
            <person name="Clum A."/>
            <person name="Steindorff A."/>
            <person name="Ohm R.A."/>
            <person name="Martin F."/>
            <person name="Silar P."/>
            <person name="Natvig D.O."/>
            <person name="Lalanne C."/>
            <person name="Gautier V."/>
            <person name="Ament-Velasquez S.L."/>
            <person name="Kruys A."/>
            <person name="Hutchinson M.I."/>
            <person name="Powell A.J."/>
            <person name="Barry K."/>
            <person name="Miller A.N."/>
            <person name="Grigoriev I.V."/>
            <person name="Debuchy R."/>
            <person name="Gladieux P."/>
            <person name="Hiltunen Thoren M."/>
            <person name="Johannesson H."/>
        </authorList>
    </citation>
    <scope>NUCLEOTIDE SEQUENCE</scope>
    <source>
        <strain evidence="4">PSN243</strain>
    </source>
</reference>
<dbReference type="GO" id="GO:0003723">
    <property type="term" value="F:RNA binding"/>
    <property type="evidence" value="ECO:0007669"/>
    <property type="project" value="InterPro"/>
</dbReference>
<dbReference type="Proteomes" id="UP001321760">
    <property type="component" value="Unassembled WGS sequence"/>
</dbReference>
<keyword evidence="2" id="KW-0378">Hydrolase</keyword>
<dbReference type="EMBL" id="MU865951">
    <property type="protein sequence ID" value="KAK4447287.1"/>
    <property type="molecule type" value="Genomic_DNA"/>
</dbReference>
<dbReference type="AlphaFoldDB" id="A0AAV9GGV2"/>
<evidence type="ECO:0000256" key="2">
    <source>
        <dbReference type="ARBA" id="ARBA00022801"/>
    </source>
</evidence>
<name>A0AAV9GGV2_9PEZI</name>
<comment type="caution">
    <text evidence="4">The sequence shown here is derived from an EMBL/GenBank/DDBJ whole genome shotgun (WGS) entry which is preliminary data.</text>
</comment>
<dbReference type="SUPFAM" id="SSF53933">
    <property type="entry name" value="Microbial ribonucleases"/>
    <property type="match status" value="1"/>
</dbReference>
<proteinExistence type="predicted"/>
<keyword evidence="5" id="KW-1185">Reference proteome</keyword>
<dbReference type="GO" id="GO:0004540">
    <property type="term" value="F:RNA nuclease activity"/>
    <property type="evidence" value="ECO:0007669"/>
    <property type="project" value="InterPro"/>
</dbReference>
<sequence length="161" mass="17060">MSSGKQAPSAGPIRGSKRSTTTTASTSATSATVKKPTVPYYKCADLPDTEPAKYIHKSHADQQMAGAPSTPSGIGRSYPKTHKNHEKNPIKAKPPLLEHPVKPNTSKTYKNGPPGPVRGVYNPANPENYGLVYHNPKKNGAFSMAESHSGSTPPYPRPGSG</sequence>
<feature type="region of interest" description="Disordered" evidence="3">
    <location>
        <begin position="1"/>
        <end position="161"/>
    </location>
</feature>
<protein>
    <submittedName>
        <fullName evidence="4">Uncharacterized protein</fullName>
    </submittedName>
</protein>
<gene>
    <name evidence="4" type="ORF">QBC34DRAFT_134229</name>
</gene>
<evidence type="ECO:0000313" key="4">
    <source>
        <dbReference type="EMBL" id="KAK4447287.1"/>
    </source>
</evidence>